<dbReference type="RefSeq" id="WP_124793669.1">
    <property type="nucleotide sequence ID" value="NZ_RQYC01000001.1"/>
</dbReference>
<reference evidence="2 3" key="1">
    <citation type="submission" date="2018-11" db="EMBL/GenBank/DDBJ databases">
        <title>Genomes From Bacteria Associated with the Canine Oral Cavity: a Test Case for Automated Genome-Based Taxonomic Assignment.</title>
        <authorList>
            <person name="Coil D.A."/>
            <person name="Jospin G."/>
            <person name="Darling A.E."/>
            <person name="Wallis C."/>
            <person name="Davis I.J."/>
            <person name="Harris S."/>
            <person name="Eisen J.A."/>
            <person name="Holcombe L.J."/>
            <person name="O'Flynn C."/>
        </authorList>
    </citation>
    <scope>NUCLEOTIDE SEQUENCE [LARGE SCALE GENOMIC DNA]</scope>
    <source>
        <strain evidence="2 3">COT-280</strain>
    </source>
</reference>
<keyword evidence="3" id="KW-1185">Reference proteome</keyword>
<feature type="transmembrane region" description="Helical" evidence="1">
    <location>
        <begin position="91"/>
        <end position="109"/>
    </location>
</feature>
<dbReference type="EMBL" id="RQYC01000001">
    <property type="protein sequence ID" value="RRD91460.1"/>
    <property type="molecule type" value="Genomic_DNA"/>
</dbReference>
<name>A0A3P2AB69_9NEIS</name>
<evidence type="ECO:0000313" key="2">
    <source>
        <dbReference type="EMBL" id="RRD91460.1"/>
    </source>
</evidence>
<accession>A0A3P2AB69</accession>
<sequence length="130" mass="13209">MPLNTGNTVSAVHIGAVGVAGTFFGMPLQALILGAFAGAVINGRNKASGRRQVLSSVLASMVLAGAFTPVVVLALLHFLPFGKAAQQPLDVAVPVLIGGCWSWAAPLIGDAVKRLLASWLGNHNGGNQDG</sequence>
<feature type="transmembrane region" description="Helical" evidence="1">
    <location>
        <begin position="53"/>
        <end position="79"/>
    </location>
</feature>
<gene>
    <name evidence="2" type="ORF">EII21_00025</name>
</gene>
<evidence type="ECO:0000313" key="3">
    <source>
        <dbReference type="Proteomes" id="UP000269923"/>
    </source>
</evidence>
<feature type="transmembrane region" description="Helical" evidence="1">
    <location>
        <begin position="12"/>
        <end position="41"/>
    </location>
</feature>
<protein>
    <submittedName>
        <fullName evidence="2">Uncharacterized protein</fullName>
    </submittedName>
</protein>
<dbReference type="Proteomes" id="UP000269923">
    <property type="component" value="Unassembled WGS sequence"/>
</dbReference>
<proteinExistence type="predicted"/>
<evidence type="ECO:0000256" key="1">
    <source>
        <dbReference type="SAM" id="Phobius"/>
    </source>
</evidence>
<keyword evidence="1" id="KW-0812">Transmembrane</keyword>
<keyword evidence="1" id="KW-1133">Transmembrane helix</keyword>
<organism evidence="2 3">
    <name type="scientific">Conchiformibius steedae</name>
    <dbReference type="NCBI Taxonomy" id="153493"/>
    <lineage>
        <taxon>Bacteria</taxon>
        <taxon>Pseudomonadati</taxon>
        <taxon>Pseudomonadota</taxon>
        <taxon>Betaproteobacteria</taxon>
        <taxon>Neisseriales</taxon>
        <taxon>Neisseriaceae</taxon>
        <taxon>Conchiformibius</taxon>
    </lineage>
</organism>
<keyword evidence="1" id="KW-0472">Membrane</keyword>
<comment type="caution">
    <text evidence="2">The sequence shown here is derived from an EMBL/GenBank/DDBJ whole genome shotgun (WGS) entry which is preliminary data.</text>
</comment>
<dbReference type="OrthoDB" id="8613821at2"/>
<dbReference type="AlphaFoldDB" id="A0A3P2AB69"/>